<dbReference type="PANTHER" id="PTHR30489">
    <property type="entry name" value="LIPOPROTEIN-RELEASING SYSTEM TRANSMEMBRANE PROTEIN LOLE"/>
    <property type="match status" value="1"/>
</dbReference>
<keyword evidence="6 7" id="KW-0472">Membrane</keyword>
<evidence type="ECO:0000313" key="11">
    <source>
        <dbReference type="Proteomes" id="UP000255515"/>
    </source>
</evidence>
<reference evidence="10 11" key="1">
    <citation type="submission" date="2018-06" db="EMBL/GenBank/DDBJ databases">
        <authorList>
            <consortium name="Pathogen Informatics"/>
            <person name="Doyle S."/>
        </authorList>
    </citation>
    <scope>NUCLEOTIDE SEQUENCE [LARGE SCALE GENOMIC DNA]</scope>
    <source>
        <strain evidence="10 11">NCTC11661</strain>
    </source>
</reference>
<dbReference type="PANTHER" id="PTHR30489:SF0">
    <property type="entry name" value="LIPOPROTEIN-RELEASING SYSTEM TRANSMEMBRANE PROTEIN LOLE"/>
    <property type="match status" value="1"/>
</dbReference>
<keyword evidence="3" id="KW-1003">Cell membrane</keyword>
<evidence type="ECO:0000256" key="3">
    <source>
        <dbReference type="ARBA" id="ARBA00022475"/>
    </source>
</evidence>
<dbReference type="Proteomes" id="UP000255515">
    <property type="component" value="Unassembled WGS sequence"/>
</dbReference>
<evidence type="ECO:0000313" key="10">
    <source>
        <dbReference type="EMBL" id="SUV52624.1"/>
    </source>
</evidence>
<dbReference type="Pfam" id="PF02687">
    <property type="entry name" value="FtsX"/>
    <property type="match status" value="1"/>
</dbReference>
<evidence type="ECO:0000256" key="2">
    <source>
        <dbReference type="ARBA" id="ARBA00005236"/>
    </source>
</evidence>
<evidence type="ECO:0000256" key="1">
    <source>
        <dbReference type="ARBA" id="ARBA00004651"/>
    </source>
</evidence>
<comment type="similarity">
    <text evidence="2">Belongs to the ABC-4 integral membrane protein family. LolC/E subfamily.</text>
</comment>
<gene>
    <name evidence="10" type="primary">lolC</name>
    <name evidence="10" type="ORF">NCTC11661_01764</name>
</gene>
<dbReference type="GO" id="GO:0098797">
    <property type="term" value="C:plasma membrane protein complex"/>
    <property type="evidence" value="ECO:0007669"/>
    <property type="project" value="TreeGrafter"/>
</dbReference>
<dbReference type="InterPro" id="IPR025857">
    <property type="entry name" value="MacB_PCD"/>
</dbReference>
<dbReference type="Pfam" id="PF12704">
    <property type="entry name" value="MacB_PCD"/>
    <property type="match status" value="1"/>
</dbReference>
<dbReference type="EMBL" id="UFTJ01000003">
    <property type="protein sequence ID" value="SUV52624.1"/>
    <property type="molecule type" value="Genomic_DNA"/>
</dbReference>
<comment type="subcellular location">
    <subcellularLocation>
        <location evidence="1">Cell membrane</location>
        <topology evidence="1">Multi-pass membrane protein</topology>
    </subcellularLocation>
</comment>
<evidence type="ECO:0000259" key="8">
    <source>
        <dbReference type="Pfam" id="PF02687"/>
    </source>
</evidence>
<feature type="domain" description="ABC3 transporter permease C-terminal" evidence="8">
    <location>
        <begin position="279"/>
        <end position="393"/>
    </location>
</feature>
<feature type="transmembrane region" description="Helical" evidence="7">
    <location>
        <begin position="323"/>
        <end position="350"/>
    </location>
</feature>
<evidence type="ECO:0000259" key="9">
    <source>
        <dbReference type="Pfam" id="PF12704"/>
    </source>
</evidence>
<keyword evidence="5 7" id="KW-1133">Transmembrane helix</keyword>
<sequence length="399" mass="44838">MRNTAFYIALRYITAKKGSTAVTFITWLSALAMMVAVAAMFIILSVFSGLEELNNNIIKDLHADITIKSNSGKVLKNIQNVEKILQKEEKIAAFSKLIEEKVYIEHDGKGDIAYLRGVDENYLAVNPIHHSVIVGSYPSFNFENEVIIEYLLAHRLGLPTGLDTHVSASIFMPKAGKGLVTQESDIFNKKEIYSTGAFEGKDQMNNFIIAPIELSQGLLQLNKGEAYQIVIRLHHPEFTDELRDALSDKLGKDFVLTTKKEENAAFWKMINIEKLFIYLIFSLVIFVTTFNLAGAIIILQLDKRKQAKTLLSLGMSFLDLRKIYFYTGVLIVLVGVVLGLMLGSIITFVQMQTGFFMASPVFPFPVKITLLNYLIVVSVALFFGIIIAWLFSRTKKLKI</sequence>
<accession>A0A380ZUI9</accession>
<evidence type="ECO:0000256" key="6">
    <source>
        <dbReference type="ARBA" id="ARBA00023136"/>
    </source>
</evidence>
<organism evidence="10 11">
    <name type="scientific">Bergeyella zoohelcum</name>
    <dbReference type="NCBI Taxonomy" id="1015"/>
    <lineage>
        <taxon>Bacteria</taxon>
        <taxon>Pseudomonadati</taxon>
        <taxon>Bacteroidota</taxon>
        <taxon>Flavobacteriia</taxon>
        <taxon>Flavobacteriales</taxon>
        <taxon>Weeksellaceae</taxon>
        <taxon>Bergeyella</taxon>
    </lineage>
</organism>
<dbReference type="InterPro" id="IPR003838">
    <property type="entry name" value="ABC3_permease_C"/>
</dbReference>
<feature type="transmembrane region" description="Helical" evidence="7">
    <location>
        <begin position="21"/>
        <end position="47"/>
    </location>
</feature>
<feature type="domain" description="MacB-like periplasmic core" evidence="9">
    <location>
        <begin position="26"/>
        <end position="246"/>
    </location>
</feature>
<dbReference type="AlphaFoldDB" id="A0A380ZUI9"/>
<name>A0A380ZUI9_9FLAO</name>
<feature type="transmembrane region" description="Helical" evidence="7">
    <location>
        <begin position="275"/>
        <end position="302"/>
    </location>
</feature>
<proteinExistence type="inferred from homology"/>
<keyword evidence="4 7" id="KW-0812">Transmembrane</keyword>
<evidence type="ECO:0000256" key="5">
    <source>
        <dbReference type="ARBA" id="ARBA00022989"/>
    </source>
</evidence>
<keyword evidence="10" id="KW-0449">Lipoprotein</keyword>
<evidence type="ECO:0000256" key="4">
    <source>
        <dbReference type="ARBA" id="ARBA00022692"/>
    </source>
</evidence>
<protein>
    <submittedName>
        <fullName evidence="10">Lipoprotein-releasing system transmembrane protein lolC</fullName>
    </submittedName>
</protein>
<dbReference type="InterPro" id="IPR051447">
    <property type="entry name" value="Lipoprotein-release_system"/>
</dbReference>
<feature type="transmembrane region" description="Helical" evidence="7">
    <location>
        <begin position="370"/>
        <end position="391"/>
    </location>
</feature>
<evidence type="ECO:0000256" key="7">
    <source>
        <dbReference type="SAM" id="Phobius"/>
    </source>
</evidence>
<dbReference type="RefSeq" id="WP_002688311.1">
    <property type="nucleotide sequence ID" value="NZ_UFTJ01000003.1"/>
</dbReference>
<dbReference type="GO" id="GO:0044874">
    <property type="term" value="P:lipoprotein localization to outer membrane"/>
    <property type="evidence" value="ECO:0007669"/>
    <property type="project" value="TreeGrafter"/>
</dbReference>